<dbReference type="SMART" id="SM00867">
    <property type="entry name" value="YceI"/>
    <property type="match status" value="1"/>
</dbReference>
<evidence type="ECO:0000256" key="1">
    <source>
        <dbReference type="SAM" id="SignalP"/>
    </source>
</evidence>
<dbReference type="SUPFAM" id="SSF101874">
    <property type="entry name" value="YceI-like"/>
    <property type="match status" value="1"/>
</dbReference>
<reference evidence="3 4" key="1">
    <citation type="submission" date="2019-02" db="EMBL/GenBank/DDBJ databases">
        <title>Deep-cultivation of Planctomycetes and their phenomic and genomic characterization uncovers novel biology.</title>
        <authorList>
            <person name="Wiegand S."/>
            <person name="Jogler M."/>
            <person name="Boedeker C."/>
            <person name="Pinto D."/>
            <person name="Vollmers J."/>
            <person name="Rivas-Marin E."/>
            <person name="Kohn T."/>
            <person name="Peeters S.H."/>
            <person name="Heuer A."/>
            <person name="Rast P."/>
            <person name="Oberbeckmann S."/>
            <person name="Bunk B."/>
            <person name="Jeske O."/>
            <person name="Meyerdierks A."/>
            <person name="Storesund J.E."/>
            <person name="Kallscheuer N."/>
            <person name="Luecker S."/>
            <person name="Lage O.M."/>
            <person name="Pohl T."/>
            <person name="Merkel B.J."/>
            <person name="Hornburger P."/>
            <person name="Mueller R.-W."/>
            <person name="Bruemmer F."/>
            <person name="Labrenz M."/>
            <person name="Spormann A.M."/>
            <person name="Op den Camp H."/>
            <person name="Overmann J."/>
            <person name="Amann R."/>
            <person name="Jetten M.S.M."/>
            <person name="Mascher T."/>
            <person name="Medema M.H."/>
            <person name="Devos D.P."/>
            <person name="Kaster A.-K."/>
            <person name="Ovreas L."/>
            <person name="Rohde M."/>
            <person name="Galperin M.Y."/>
            <person name="Jogler C."/>
        </authorList>
    </citation>
    <scope>NUCLEOTIDE SEQUENCE [LARGE SCALE GENOMIC DNA]</scope>
    <source>
        <strain evidence="3 4">I41</strain>
    </source>
</reference>
<dbReference type="KEGG" id="llh:I41_37840"/>
<keyword evidence="1" id="KW-0732">Signal</keyword>
<sequence length="234" mass="25337" precursor="true">MFIFPQKIARYPRKSTIFWLMIMCLSVIASGSAGAAPASSPALAPGDVHPGNSRVYIRVEKTGFGHVHGVVGLLSGGRIALDAEKDAGQIQFEMGSFLADVPYARKYLGVEGETDADTQREVTANMLGPEVLDVKRFPTAVFDVASTRKTNQASRQGHPLYEFIGEFTLHGVKRPLRFLAEVEPGNGFLRIRGQFPLRQSEFGIKPLRKALGAVGVADDMMVHGDIIVVSAPGQ</sequence>
<name>A0A517U1T8_9BACT</name>
<dbReference type="Pfam" id="PF04264">
    <property type="entry name" value="YceI"/>
    <property type="match status" value="1"/>
</dbReference>
<proteinExistence type="predicted"/>
<dbReference type="InterPro" id="IPR007372">
    <property type="entry name" value="Lipid/polyisoprenoid-bd_YceI"/>
</dbReference>
<dbReference type="Proteomes" id="UP000317909">
    <property type="component" value="Chromosome"/>
</dbReference>
<gene>
    <name evidence="3" type="ORF">I41_37840</name>
</gene>
<protein>
    <submittedName>
        <fullName evidence="3">YceI-like domain protein</fullName>
    </submittedName>
</protein>
<dbReference type="PANTHER" id="PTHR34406">
    <property type="entry name" value="PROTEIN YCEI"/>
    <property type="match status" value="1"/>
</dbReference>
<feature type="domain" description="Lipid/polyisoprenoid-binding YceI-like" evidence="2">
    <location>
        <begin position="47"/>
        <end position="229"/>
    </location>
</feature>
<dbReference type="PANTHER" id="PTHR34406:SF1">
    <property type="entry name" value="PROTEIN YCEI"/>
    <property type="match status" value="1"/>
</dbReference>
<dbReference type="AlphaFoldDB" id="A0A517U1T8"/>
<dbReference type="Gene3D" id="2.40.128.110">
    <property type="entry name" value="Lipid/polyisoprenoid-binding, YceI-like"/>
    <property type="match status" value="1"/>
</dbReference>
<dbReference type="OrthoDB" id="273832at2"/>
<organism evidence="3 4">
    <name type="scientific">Lacipirellula limnantheis</name>
    <dbReference type="NCBI Taxonomy" id="2528024"/>
    <lineage>
        <taxon>Bacteria</taxon>
        <taxon>Pseudomonadati</taxon>
        <taxon>Planctomycetota</taxon>
        <taxon>Planctomycetia</taxon>
        <taxon>Pirellulales</taxon>
        <taxon>Lacipirellulaceae</taxon>
        <taxon>Lacipirellula</taxon>
    </lineage>
</organism>
<dbReference type="EMBL" id="CP036339">
    <property type="protein sequence ID" value="QDT74587.1"/>
    <property type="molecule type" value="Genomic_DNA"/>
</dbReference>
<accession>A0A517U1T8</accession>
<keyword evidence="4" id="KW-1185">Reference proteome</keyword>
<evidence type="ECO:0000259" key="2">
    <source>
        <dbReference type="SMART" id="SM00867"/>
    </source>
</evidence>
<feature type="chain" id="PRO_5021773359" evidence="1">
    <location>
        <begin position="36"/>
        <end position="234"/>
    </location>
</feature>
<evidence type="ECO:0000313" key="4">
    <source>
        <dbReference type="Proteomes" id="UP000317909"/>
    </source>
</evidence>
<dbReference type="InterPro" id="IPR036761">
    <property type="entry name" value="TTHA0802/YceI-like_sf"/>
</dbReference>
<feature type="signal peptide" evidence="1">
    <location>
        <begin position="1"/>
        <end position="35"/>
    </location>
</feature>
<evidence type="ECO:0000313" key="3">
    <source>
        <dbReference type="EMBL" id="QDT74587.1"/>
    </source>
</evidence>